<dbReference type="InterPro" id="IPR007749">
    <property type="entry name" value="DUF677"/>
</dbReference>
<keyword evidence="9" id="KW-1185">Reference proteome</keyword>
<gene>
    <name evidence="8" type="ORF">Ahy_B06g084464</name>
</gene>
<keyword evidence="3 7" id="KW-0812">Transmembrane</keyword>
<dbReference type="PANTHER" id="PTHR31113">
    <property type="entry name" value="UPF0496 PROTEIN 3-RELATED"/>
    <property type="match status" value="1"/>
</dbReference>
<comment type="similarity">
    <text evidence="2">Belongs to the UPF0496 family.</text>
</comment>
<evidence type="ECO:0000256" key="7">
    <source>
        <dbReference type="SAM" id="Phobius"/>
    </source>
</evidence>
<dbReference type="Pfam" id="PF05055">
    <property type="entry name" value="DUF677"/>
    <property type="match status" value="1"/>
</dbReference>
<evidence type="ECO:0000313" key="8">
    <source>
        <dbReference type="EMBL" id="RYR04683.1"/>
    </source>
</evidence>
<sequence>MYEISCKPLFVVNMTVKIGLCVRHIPRPETLAKAHLDLPYSSLTLRRHCRTRMLQWLSSKSLPPHASTSVPTLPLSPAPAPAPPHSQGNSTENSSTASSPGPNIARAYDDAVQANSYNEIRSVIQAPLQDHLHLHQQIHEVEVIDEEDKEDSHHRHVLAHALRPDRQSIREALANAESCRGAATLTRLASDYFDHSEKTCGIYLLLHRSVRRARDIYKPLHELIAVLPDDASGSFNRHLCDRAFDLFVQFDSQENPFVFPHNFSDVRDSLSGLKLEIERRRLRCYARIRLLKRFHTSCLACLVVTAVGAVISAVLVTAHAVAGFAAVAACGGSCLPKKKVKKELTRLNQLNAASKGTLVMNDIDTVNSLVDRLQTAVEGDRVLIQFALNRGRERHPIQEVLKQLRKNQQSFEPLLAELEVQIYLCFNAVNKARMLLLQEICLYPNLNFTYSSTFCQYSRKKLAPISLTDNYQHVTIFILYDVLNICSINLFGNIFYSTLYGSLFSFLVFSSLTLTATARNRPLKKKAFDKFGLWKRLNFLKSMGQFHLSVENYGMERFGSLLRFLKHVDQEPSMNSTSPFVKEIFLNQHHNIFICFMQATITSGFKAARVLKLCNFNF</sequence>
<dbReference type="STRING" id="3818.A0A444YRZ5"/>
<keyword evidence="4 7" id="KW-1133">Transmembrane helix</keyword>
<dbReference type="GO" id="GO:0016020">
    <property type="term" value="C:membrane"/>
    <property type="evidence" value="ECO:0007669"/>
    <property type="project" value="UniProtKB-SubCell"/>
</dbReference>
<feature type="transmembrane region" description="Helical" evidence="7">
    <location>
        <begin position="498"/>
        <end position="518"/>
    </location>
</feature>
<feature type="compositionally biased region" description="Polar residues" evidence="6">
    <location>
        <begin position="87"/>
        <end position="101"/>
    </location>
</feature>
<reference evidence="8 9" key="1">
    <citation type="submission" date="2019-01" db="EMBL/GenBank/DDBJ databases">
        <title>Sequencing of cultivated peanut Arachis hypogaea provides insights into genome evolution and oil improvement.</title>
        <authorList>
            <person name="Chen X."/>
        </authorList>
    </citation>
    <scope>NUCLEOTIDE SEQUENCE [LARGE SCALE GENOMIC DNA]</scope>
    <source>
        <strain evidence="9">cv. Fuhuasheng</strain>
        <tissue evidence="8">Leaves</tissue>
    </source>
</reference>
<dbReference type="AlphaFoldDB" id="A0A444YRZ5"/>
<comment type="subcellular location">
    <subcellularLocation>
        <location evidence="1">Membrane</location>
    </subcellularLocation>
</comment>
<protein>
    <submittedName>
        <fullName evidence="8">Uncharacterized protein</fullName>
    </submittedName>
</protein>
<evidence type="ECO:0000256" key="2">
    <source>
        <dbReference type="ARBA" id="ARBA00009074"/>
    </source>
</evidence>
<feature type="region of interest" description="Disordered" evidence="6">
    <location>
        <begin position="61"/>
        <end position="105"/>
    </location>
</feature>
<accession>A0A444YRZ5</accession>
<evidence type="ECO:0000256" key="5">
    <source>
        <dbReference type="ARBA" id="ARBA00023136"/>
    </source>
</evidence>
<name>A0A444YRZ5_ARAHY</name>
<evidence type="ECO:0000256" key="4">
    <source>
        <dbReference type="ARBA" id="ARBA00022989"/>
    </source>
</evidence>
<dbReference type="EMBL" id="SDMP01000016">
    <property type="protein sequence ID" value="RYR04683.1"/>
    <property type="molecule type" value="Genomic_DNA"/>
</dbReference>
<evidence type="ECO:0000256" key="3">
    <source>
        <dbReference type="ARBA" id="ARBA00022692"/>
    </source>
</evidence>
<evidence type="ECO:0000313" key="9">
    <source>
        <dbReference type="Proteomes" id="UP000289738"/>
    </source>
</evidence>
<dbReference type="PANTHER" id="PTHR31113:SF5">
    <property type="entry name" value="OS04G0405700 PROTEIN"/>
    <property type="match status" value="1"/>
</dbReference>
<feature type="compositionally biased region" description="Pro residues" evidence="6">
    <location>
        <begin position="74"/>
        <end position="84"/>
    </location>
</feature>
<evidence type="ECO:0000256" key="1">
    <source>
        <dbReference type="ARBA" id="ARBA00004370"/>
    </source>
</evidence>
<dbReference type="Proteomes" id="UP000289738">
    <property type="component" value="Chromosome B06"/>
</dbReference>
<evidence type="ECO:0000256" key="6">
    <source>
        <dbReference type="SAM" id="MobiDB-lite"/>
    </source>
</evidence>
<proteinExistence type="inferred from homology"/>
<keyword evidence="5 7" id="KW-0472">Membrane</keyword>
<organism evidence="8 9">
    <name type="scientific">Arachis hypogaea</name>
    <name type="common">Peanut</name>
    <dbReference type="NCBI Taxonomy" id="3818"/>
    <lineage>
        <taxon>Eukaryota</taxon>
        <taxon>Viridiplantae</taxon>
        <taxon>Streptophyta</taxon>
        <taxon>Embryophyta</taxon>
        <taxon>Tracheophyta</taxon>
        <taxon>Spermatophyta</taxon>
        <taxon>Magnoliopsida</taxon>
        <taxon>eudicotyledons</taxon>
        <taxon>Gunneridae</taxon>
        <taxon>Pentapetalae</taxon>
        <taxon>rosids</taxon>
        <taxon>fabids</taxon>
        <taxon>Fabales</taxon>
        <taxon>Fabaceae</taxon>
        <taxon>Papilionoideae</taxon>
        <taxon>50 kb inversion clade</taxon>
        <taxon>dalbergioids sensu lato</taxon>
        <taxon>Dalbergieae</taxon>
        <taxon>Pterocarpus clade</taxon>
        <taxon>Arachis</taxon>
    </lineage>
</organism>
<comment type="caution">
    <text evidence="8">The sequence shown here is derived from an EMBL/GenBank/DDBJ whole genome shotgun (WGS) entry which is preliminary data.</text>
</comment>